<gene>
    <name evidence="1" type="ORF">FKO60_01245</name>
</gene>
<organism evidence="1 2">
    <name type="scientific">Escherichia coli</name>
    <dbReference type="NCBI Taxonomy" id="562"/>
    <lineage>
        <taxon>Bacteria</taxon>
        <taxon>Pseudomonadati</taxon>
        <taxon>Pseudomonadota</taxon>
        <taxon>Gammaproteobacteria</taxon>
        <taxon>Enterobacterales</taxon>
        <taxon>Enterobacteriaceae</taxon>
        <taxon>Escherichia</taxon>
    </lineage>
</organism>
<sequence length="61" mass="6602">MQVFLHPRRFQRSTPVKDAMLAKPGASFRREATKGLPGGSLLQAGDCAIISGAGRKNCFRV</sequence>
<evidence type="ECO:0000313" key="2">
    <source>
        <dbReference type="Proteomes" id="UP000324120"/>
    </source>
</evidence>
<reference evidence="1 2" key="1">
    <citation type="submission" date="2019-06" db="EMBL/GenBank/DDBJ databases">
        <title>The presence and diversity of blaCTX-M among Escherichia coli from urban wastewater and feedlot cattle, in Alberta, Canada.</title>
        <authorList>
            <person name="Cormier A.C."/>
            <person name="Chalmer G."/>
            <person name="Cook S.R."/>
            <person name="Zaheer R."/>
            <person name="Hannon S.J."/>
            <person name="Booker C.W."/>
            <person name="Read R."/>
            <person name="Gow S.P."/>
            <person name="Mcallister T.A."/>
            <person name="Boerlin P."/>
        </authorList>
    </citation>
    <scope>NUCLEOTIDE SEQUENCE [LARGE SCALE GENOMIC DNA]</scope>
    <source>
        <strain evidence="1 2">347</strain>
    </source>
</reference>
<comment type="caution">
    <text evidence="1">The sequence shown here is derived from an EMBL/GenBank/DDBJ whole genome shotgun (WGS) entry which is preliminary data.</text>
</comment>
<protein>
    <submittedName>
        <fullName evidence="1">Uncharacterized protein</fullName>
    </submittedName>
</protein>
<dbReference type="Proteomes" id="UP000324120">
    <property type="component" value="Unassembled WGS sequence"/>
</dbReference>
<dbReference type="EMBL" id="VHKY01000001">
    <property type="protein sequence ID" value="TZE51844.1"/>
    <property type="molecule type" value="Genomic_DNA"/>
</dbReference>
<evidence type="ECO:0000313" key="1">
    <source>
        <dbReference type="EMBL" id="TZE51844.1"/>
    </source>
</evidence>
<proteinExistence type="predicted"/>
<dbReference type="AlphaFoldDB" id="A0A3T4TC33"/>
<name>A0A3T4TC33_ECOLX</name>
<accession>A0A3T4TC33</accession>